<evidence type="ECO:0000259" key="6">
    <source>
        <dbReference type="PROSITE" id="PS51123"/>
    </source>
</evidence>
<sequence length="200" mass="22165">MKHVIKCSLVAAALGFVLAGCSNNIVSMDNNHQVNDLRDLDHDGVIEAREQCAKSAVGAEVDNNGCGSQSEYIVRRDLHINFANDSAVVEPQYQGQIAKLADFMKQYPASKVTIEGHTSKVGRYDYNMVLSQRRAENVATDLEHQFGISANRIKAIGYGYTHLLDTGMTEEANQKNRRIVAAVSGLDRKINYKWNIYANS</sequence>
<evidence type="ECO:0000256" key="4">
    <source>
        <dbReference type="PROSITE-ProRule" id="PRU00473"/>
    </source>
</evidence>
<dbReference type="RefSeq" id="WP_107176533.1">
    <property type="nucleotide sequence ID" value="NZ_JAWQGC010000005.1"/>
</dbReference>
<reference evidence="7 8" key="1">
    <citation type="submission" date="2018-03" db="EMBL/GenBank/DDBJ databases">
        <title>Whole genome sequencing of Histamine producing bacteria.</title>
        <authorList>
            <person name="Butler K."/>
        </authorList>
    </citation>
    <scope>NUCLEOTIDE SEQUENCE [LARGE SCALE GENOMIC DNA]</scope>
    <source>
        <strain evidence="7 8">Res.4.1</strain>
    </source>
</reference>
<accession>A0A2T3KW88</accession>
<keyword evidence="5" id="KW-0732">Signal</keyword>
<dbReference type="PANTHER" id="PTHR30329">
    <property type="entry name" value="STATOR ELEMENT OF FLAGELLAR MOTOR COMPLEX"/>
    <property type="match status" value="1"/>
</dbReference>
<evidence type="ECO:0000256" key="5">
    <source>
        <dbReference type="SAM" id="SignalP"/>
    </source>
</evidence>
<dbReference type="GO" id="GO:0005509">
    <property type="term" value="F:calcium ion binding"/>
    <property type="evidence" value="ECO:0007669"/>
    <property type="project" value="InterPro"/>
</dbReference>
<dbReference type="Proteomes" id="UP000240530">
    <property type="component" value="Unassembled WGS sequence"/>
</dbReference>
<dbReference type="SUPFAM" id="SSF103088">
    <property type="entry name" value="OmpA-like"/>
    <property type="match status" value="1"/>
</dbReference>
<protein>
    <recommendedName>
        <fullName evidence="6">OmpA-like domain-containing protein</fullName>
    </recommendedName>
</protein>
<dbReference type="GO" id="GO:0009279">
    <property type="term" value="C:cell outer membrane"/>
    <property type="evidence" value="ECO:0007669"/>
    <property type="project" value="UniProtKB-SubCell"/>
</dbReference>
<gene>
    <name evidence="7" type="ORF">C0W93_08930</name>
</gene>
<evidence type="ECO:0000313" key="7">
    <source>
        <dbReference type="EMBL" id="PSV11522.1"/>
    </source>
</evidence>
<dbReference type="InterPro" id="IPR050330">
    <property type="entry name" value="Bact_OuterMem_StrucFunc"/>
</dbReference>
<comment type="caution">
    <text evidence="7">The sequence shown here is derived from an EMBL/GenBank/DDBJ whole genome shotgun (WGS) entry which is preliminary data.</text>
</comment>
<dbReference type="PANTHER" id="PTHR30329:SF21">
    <property type="entry name" value="LIPOPROTEIN YIAD-RELATED"/>
    <property type="match status" value="1"/>
</dbReference>
<evidence type="ECO:0000256" key="2">
    <source>
        <dbReference type="ARBA" id="ARBA00023136"/>
    </source>
</evidence>
<dbReference type="PROSITE" id="PS51123">
    <property type="entry name" value="OMPA_2"/>
    <property type="match status" value="1"/>
</dbReference>
<evidence type="ECO:0000256" key="3">
    <source>
        <dbReference type="ARBA" id="ARBA00023237"/>
    </source>
</evidence>
<dbReference type="SUPFAM" id="SSF103647">
    <property type="entry name" value="TSP type-3 repeat"/>
    <property type="match status" value="1"/>
</dbReference>
<dbReference type="InterPro" id="IPR036737">
    <property type="entry name" value="OmpA-like_sf"/>
</dbReference>
<evidence type="ECO:0000313" key="8">
    <source>
        <dbReference type="Proteomes" id="UP000240530"/>
    </source>
</evidence>
<feature type="chain" id="PRO_5015524498" description="OmpA-like domain-containing protein" evidence="5">
    <location>
        <begin position="20"/>
        <end position="200"/>
    </location>
</feature>
<dbReference type="InterPro" id="IPR028974">
    <property type="entry name" value="TSP_type-3_rpt"/>
</dbReference>
<evidence type="ECO:0000256" key="1">
    <source>
        <dbReference type="ARBA" id="ARBA00004442"/>
    </source>
</evidence>
<feature type="domain" description="OmpA-like" evidence="6">
    <location>
        <begin position="69"/>
        <end position="187"/>
    </location>
</feature>
<proteinExistence type="predicted"/>
<feature type="signal peptide" evidence="5">
    <location>
        <begin position="1"/>
        <end position="19"/>
    </location>
</feature>
<name>A0A2T3KW88_PHOLD</name>
<dbReference type="InterPro" id="IPR006665">
    <property type="entry name" value="OmpA-like"/>
</dbReference>
<dbReference type="AlphaFoldDB" id="A0A2T3KW88"/>
<dbReference type="Gene3D" id="3.30.1330.60">
    <property type="entry name" value="OmpA-like domain"/>
    <property type="match status" value="1"/>
</dbReference>
<dbReference type="PRINTS" id="PR01021">
    <property type="entry name" value="OMPADOMAIN"/>
</dbReference>
<dbReference type="CDD" id="cd07185">
    <property type="entry name" value="OmpA_C-like"/>
    <property type="match status" value="1"/>
</dbReference>
<dbReference type="Pfam" id="PF00691">
    <property type="entry name" value="OmpA"/>
    <property type="match status" value="1"/>
</dbReference>
<dbReference type="PROSITE" id="PS51257">
    <property type="entry name" value="PROKAR_LIPOPROTEIN"/>
    <property type="match status" value="1"/>
</dbReference>
<comment type="subcellular location">
    <subcellularLocation>
        <location evidence="1">Cell outer membrane</location>
    </subcellularLocation>
</comment>
<dbReference type="EMBL" id="PYNS01000006">
    <property type="protein sequence ID" value="PSV11522.1"/>
    <property type="molecule type" value="Genomic_DNA"/>
</dbReference>
<keyword evidence="2 4" id="KW-0472">Membrane</keyword>
<organism evidence="7 8">
    <name type="scientific">Photobacterium leiognathi subsp. mandapamensis</name>
    <name type="common">Photobacterium mandapamensis</name>
    <dbReference type="NCBI Taxonomy" id="48408"/>
    <lineage>
        <taxon>Bacteria</taxon>
        <taxon>Pseudomonadati</taxon>
        <taxon>Pseudomonadota</taxon>
        <taxon>Gammaproteobacteria</taxon>
        <taxon>Vibrionales</taxon>
        <taxon>Vibrionaceae</taxon>
        <taxon>Photobacterium</taxon>
    </lineage>
</organism>
<dbReference type="InterPro" id="IPR006664">
    <property type="entry name" value="OMP_bac"/>
</dbReference>
<keyword evidence="3" id="KW-0998">Cell outer membrane</keyword>